<feature type="non-terminal residue" evidence="1">
    <location>
        <position position="177"/>
    </location>
</feature>
<dbReference type="AlphaFoldDB" id="A0A382TGK9"/>
<organism evidence="1">
    <name type="scientific">marine metagenome</name>
    <dbReference type="NCBI Taxonomy" id="408172"/>
    <lineage>
        <taxon>unclassified sequences</taxon>
        <taxon>metagenomes</taxon>
        <taxon>ecological metagenomes</taxon>
    </lineage>
</organism>
<gene>
    <name evidence="1" type="ORF">METZ01_LOCUS373776</name>
</gene>
<dbReference type="EMBL" id="UINC01136259">
    <property type="protein sequence ID" value="SVD20922.1"/>
    <property type="molecule type" value="Genomic_DNA"/>
</dbReference>
<dbReference type="SUPFAM" id="SSF51197">
    <property type="entry name" value="Clavaminate synthase-like"/>
    <property type="match status" value="1"/>
</dbReference>
<evidence type="ECO:0008006" key="2">
    <source>
        <dbReference type="Google" id="ProtNLM"/>
    </source>
</evidence>
<feature type="non-terminal residue" evidence="1">
    <location>
        <position position="1"/>
    </location>
</feature>
<protein>
    <recommendedName>
        <fullName evidence="2">Phytanoyl-CoA dioxygenase family protein</fullName>
    </recommendedName>
</protein>
<proteinExistence type="predicted"/>
<evidence type="ECO:0000313" key="1">
    <source>
        <dbReference type="EMBL" id="SVD20922.1"/>
    </source>
</evidence>
<reference evidence="1" key="1">
    <citation type="submission" date="2018-05" db="EMBL/GenBank/DDBJ databases">
        <authorList>
            <person name="Lanie J.A."/>
            <person name="Ng W.-L."/>
            <person name="Kazmierczak K.M."/>
            <person name="Andrzejewski T.M."/>
            <person name="Davidsen T.M."/>
            <person name="Wayne K.J."/>
            <person name="Tettelin H."/>
            <person name="Glass J.I."/>
            <person name="Rusch D."/>
            <person name="Podicherti R."/>
            <person name="Tsui H.-C.T."/>
            <person name="Winkler M.E."/>
        </authorList>
    </citation>
    <scope>NUCLEOTIDE SEQUENCE</scope>
</reference>
<sequence>VRLTTEEIRFFKSQGYLVKRGILDPELTARARDRLWDDSPPSLRRDNPDTWIGPIKEEEVSEESANYKKGFRWQYRAPGREQWMVQLLPKNADVWEMAEQLLGRGLLKEPSGIRGIYCTLPYGDEPARPNGCHVDAHPFHLGLVGYIDDVPEAGGSFSVWPGSHLGFYPTSITRYKR</sequence>
<name>A0A382TGK9_9ZZZZ</name>
<accession>A0A382TGK9</accession>
<dbReference type="Gene3D" id="2.60.120.620">
    <property type="entry name" value="q2cbj1_9rhob like domain"/>
    <property type="match status" value="1"/>
</dbReference>